<comment type="subcellular location">
    <subcellularLocation>
        <location evidence="5">Cytoplasm</location>
    </subcellularLocation>
</comment>
<dbReference type="HAMAP" id="MF_00113">
    <property type="entry name" value="QueA"/>
    <property type="match status" value="1"/>
</dbReference>
<evidence type="ECO:0000256" key="3">
    <source>
        <dbReference type="ARBA" id="ARBA00022691"/>
    </source>
</evidence>
<dbReference type="EMBL" id="JBHSSW010000066">
    <property type="protein sequence ID" value="MFC6199854.1"/>
    <property type="molecule type" value="Genomic_DNA"/>
</dbReference>
<dbReference type="InterPro" id="IPR036100">
    <property type="entry name" value="QueA_sf"/>
</dbReference>
<protein>
    <recommendedName>
        <fullName evidence="5">S-adenosylmethionine:tRNA ribosyltransferase-isomerase</fullName>
        <ecNumber evidence="5">2.4.99.17</ecNumber>
    </recommendedName>
    <alternativeName>
        <fullName evidence="5">Queuosine biosynthesis protein QueA</fullName>
    </alternativeName>
</protein>
<dbReference type="PANTHER" id="PTHR30307">
    <property type="entry name" value="S-ADENOSYLMETHIONINE:TRNA RIBOSYLTRANSFERASE-ISOMERASE"/>
    <property type="match status" value="1"/>
</dbReference>
<keyword evidence="2 5" id="KW-0808">Transferase</keyword>
<dbReference type="InterPro" id="IPR042119">
    <property type="entry name" value="QueA_dom2"/>
</dbReference>
<dbReference type="EC" id="2.4.99.17" evidence="5"/>
<dbReference type="Pfam" id="PF02547">
    <property type="entry name" value="Queuosine_synth"/>
    <property type="match status" value="1"/>
</dbReference>
<sequence length="352" mass="38562">MSELDRYDFDLPEDLIALRPTEPRDACRLLKVGSDGIDDCVFRDLRNILRPGDLLIGNNTRVIPALLFGTRPSRDETSSDVTVQVNLLEALGDLSWLCLCKPGRRLKEGDRIAFPANLVAHVADKRPGGEVVLRFEGDETSFWTKLHAIGAMPIPPYIAKKRPSDETDLTNYQTVFADKEGSVAAPTAGLHFTDALIEALKAGGVGFETVTLHVGAGTFAGLTDENLQSGRLHEEWFDVSADVLLKINETKAGGGRVVAIGTTALRTLESLPETLSDDEGLSGTTDIFIRPGYAFKHVDALITNFHLPRSSLFMLVCALAGVEAMQTAYRHAVQEKYRFYSYGDACFLERSS</sequence>
<dbReference type="SUPFAM" id="SSF111337">
    <property type="entry name" value="QueA-like"/>
    <property type="match status" value="1"/>
</dbReference>
<comment type="function">
    <text evidence="5">Transfers and isomerizes the ribose moiety from AdoMet to the 7-aminomethyl group of 7-deazaguanine (preQ1-tRNA) to give epoxyqueuosine (oQ-tRNA).</text>
</comment>
<keyword evidence="7" id="KW-1185">Reference proteome</keyword>
<comment type="pathway">
    <text evidence="5">tRNA modification; tRNA-queuosine biosynthesis.</text>
</comment>
<keyword evidence="1 5" id="KW-0963">Cytoplasm</keyword>
<dbReference type="Gene3D" id="2.40.10.240">
    <property type="entry name" value="QueA-like"/>
    <property type="match status" value="1"/>
</dbReference>
<comment type="similarity">
    <text evidence="5">Belongs to the QueA family.</text>
</comment>
<keyword evidence="3 5" id="KW-0949">S-adenosyl-L-methionine</keyword>
<dbReference type="GO" id="GO:0051075">
    <property type="term" value="F:S-adenosylmethionine:tRNA ribosyltransferase-isomerase activity"/>
    <property type="evidence" value="ECO:0007669"/>
    <property type="project" value="UniProtKB-EC"/>
</dbReference>
<comment type="subunit">
    <text evidence="5">Monomer.</text>
</comment>
<keyword evidence="6" id="KW-0328">Glycosyltransferase</keyword>
<dbReference type="RefSeq" id="WP_377381397.1">
    <property type="nucleotide sequence ID" value="NZ_JBHSSW010000066.1"/>
</dbReference>
<dbReference type="PANTHER" id="PTHR30307:SF0">
    <property type="entry name" value="S-ADENOSYLMETHIONINE:TRNA RIBOSYLTRANSFERASE-ISOMERASE"/>
    <property type="match status" value="1"/>
</dbReference>
<dbReference type="Proteomes" id="UP001596303">
    <property type="component" value="Unassembled WGS sequence"/>
</dbReference>
<evidence type="ECO:0000313" key="7">
    <source>
        <dbReference type="Proteomes" id="UP001596303"/>
    </source>
</evidence>
<dbReference type="InterPro" id="IPR042118">
    <property type="entry name" value="QueA_dom1"/>
</dbReference>
<proteinExistence type="inferred from homology"/>
<dbReference type="Gene3D" id="3.40.1780.10">
    <property type="entry name" value="QueA-like"/>
    <property type="match status" value="1"/>
</dbReference>
<comment type="caution">
    <text evidence="6">The sequence shown here is derived from an EMBL/GenBank/DDBJ whole genome shotgun (WGS) entry which is preliminary data.</text>
</comment>
<organism evidence="6 7">
    <name type="scientific">Ponticaulis profundi</name>
    <dbReference type="NCBI Taxonomy" id="2665222"/>
    <lineage>
        <taxon>Bacteria</taxon>
        <taxon>Pseudomonadati</taxon>
        <taxon>Pseudomonadota</taxon>
        <taxon>Alphaproteobacteria</taxon>
        <taxon>Hyphomonadales</taxon>
        <taxon>Hyphomonadaceae</taxon>
        <taxon>Ponticaulis</taxon>
    </lineage>
</organism>
<evidence type="ECO:0000256" key="4">
    <source>
        <dbReference type="ARBA" id="ARBA00022785"/>
    </source>
</evidence>
<dbReference type="NCBIfam" id="NF001140">
    <property type="entry name" value="PRK00147.1"/>
    <property type="match status" value="1"/>
</dbReference>
<dbReference type="NCBIfam" id="TIGR00113">
    <property type="entry name" value="queA"/>
    <property type="match status" value="1"/>
</dbReference>
<evidence type="ECO:0000313" key="6">
    <source>
        <dbReference type="EMBL" id="MFC6199854.1"/>
    </source>
</evidence>
<evidence type="ECO:0000256" key="1">
    <source>
        <dbReference type="ARBA" id="ARBA00022490"/>
    </source>
</evidence>
<evidence type="ECO:0000256" key="5">
    <source>
        <dbReference type="HAMAP-Rule" id="MF_00113"/>
    </source>
</evidence>
<reference evidence="7" key="1">
    <citation type="journal article" date="2019" name="Int. J. Syst. Evol. Microbiol.">
        <title>The Global Catalogue of Microorganisms (GCM) 10K type strain sequencing project: providing services to taxonomists for standard genome sequencing and annotation.</title>
        <authorList>
            <consortium name="The Broad Institute Genomics Platform"/>
            <consortium name="The Broad Institute Genome Sequencing Center for Infectious Disease"/>
            <person name="Wu L."/>
            <person name="Ma J."/>
        </authorList>
    </citation>
    <scope>NUCLEOTIDE SEQUENCE [LARGE SCALE GENOMIC DNA]</scope>
    <source>
        <strain evidence="7">CGMCC-1.15741</strain>
    </source>
</reference>
<accession>A0ABW1SEK4</accession>
<gene>
    <name evidence="5 6" type="primary">queA</name>
    <name evidence="6" type="ORF">ACFQDM_17385</name>
</gene>
<keyword evidence="4 5" id="KW-0671">Queuosine biosynthesis</keyword>
<name>A0ABW1SEK4_9PROT</name>
<dbReference type="InterPro" id="IPR003699">
    <property type="entry name" value="QueA"/>
</dbReference>
<evidence type="ECO:0000256" key="2">
    <source>
        <dbReference type="ARBA" id="ARBA00022679"/>
    </source>
</evidence>
<comment type="catalytic activity">
    <reaction evidence="5">
        <text>7-aminomethyl-7-carbaguanosine(34) in tRNA + S-adenosyl-L-methionine = epoxyqueuosine(34) in tRNA + adenine + L-methionine + 2 H(+)</text>
        <dbReference type="Rhea" id="RHEA:32155"/>
        <dbReference type="Rhea" id="RHEA-COMP:10342"/>
        <dbReference type="Rhea" id="RHEA-COMP:18582"/>
        <dbReference type="ChEBI" id="CHEBI:15378"/>
        <dbReference type="ChEBI" id="CHEBI:16708"/>
        <dbReference type="ChEBI" id="CHEBI:57844"/>
        <dbReference type="ChEBI" id="CHEBI:59789"/>
        <dbReference type="ChEBI" id="CHEBI:82833"/>
        <dbReference type="ChEBI" id="CHEBI:194443"/>
        <dbReference type="EC" id="2.4.99.17"/>
    </reaction>
</comment>